<dbReference type="SUPFAM" id="SSF160443">
    <property type="entry name" value="SMR domain-like"/>
    <property type="match status" value="1"/>
</dbReference>
<feature type="compositionally biased region" description="Low complexity" evidence="6">
    <location>
        <begin position="2079"/>
        <end position="2096"/>
    </location>
</feature>
<feature type="compositionally biased region" description="Low complexity" evidence="6">
    <location>
        <begin position="2022"/>
        <end position="2035"/>
    </location>
</feature>
<dbReference type="InterPro" id="IPR013899">
    <property type="entry name" value="DUF1771"/>
</dbReference>
<feature type="compositionally biased region" description="Low complexity" evidence="6">
    <location>
        <begin position="374"/>
        <end position="390"/>
    </location>
</feature>
<dbReference type="Pfam" id="PF14608">
    <property type="entry name" value="zf-CCCH_2"/>
    <property type="match status" value="1"/>
</dbReference>
<dbReference type="PANTHER" id="PTHR47524:SF1">
    <property type="entry name" value="20S RRNA ACCUMULATION PROTEIN 4"/>
    <property type="match status" value="1"/>
</dbReference>
<dbReference type="SMART" id="SM01162">
    <property type="entry name" value="DUF1771"/>
    <property type="match status" value="1"/>
</dbReference>
<feature type="zinc finger region" description="C3H1-type" evidence="4">
    <location>
        <begin position="747"/>
        <end position="774"/>
    </location>
</feature>
<reference evidence="9 10" key="1">
    <citation type="submission" date="2019-02" db="EMBL/GenBank/DDBJ databases">
        <title>Genome sequencing of the rare red list fungi Antrodiella citrinella (Flaviporus citrinellus).</title>
        <authorList>
            <person name="Buettner E."/>
            <person name="Kellner H."/>
        </authorList>
    </citation>
    <scope>NUCLEOTIDE SEQUENCE [LARGE SCALE GENOMIC DNA]</scope>
    <source>
        <strain evidence="9 10">DSM 108506</strain>
    </source>
</reference>
<evidence type="ECO:0000256" key="1">
    <source>
        <dbReference type="ARBA" id="ARBA00022723"/>
    </source>
</evidence>
<dbReference type="PROSITE" id="PS50103">
    <property type="entry name" value="ZF_C3H1"/>
    <property type="match status" value="2"/>
</dbReference>
<organism evidence="9 10">
    <name type="scientific">Antrodiella citrinella</name>
    <dbReference type="NCBI Taxonomy" id="2447956"/>
    <lineage>
        <taxon>Eukaryota</taxon>
        <taxon>Fungi</taxon>
        <taxon>Dikarya</taxon>
        <taxon>Basidiomycota</taxon>
        <taxon>Agaricomycotina</taxon>
        <taxon>Agaricomycetes</taxon>
        <taxon>Polyporales</taxon>
        <taxon>Steccherinaceae</taxon>
        <taxon>Antrodiella</taxon>
    </lineage>
</organism>
<accession>A0A4S4N0I4</accession>
<evidence type="ECO:0000313" key="9">
    <source>
        <dbReference type="EMBL" id="THH32374.1"/>
    </source>
</evidence>
<feature type="region of interest" description="Disordered" evidence="6">
    <location>
        <begin position="78"/>
        <end position="110"/>
    </location>
</feature>
<dbReference type="SMART" id="SM00356">
    <property type="entry name" value="ZnF_C3H1"/>
    <property type="match status" value="2"/>
</dbReference>
<feature type="compositionally biased region" description="Polar residues" evidence="6">
    <location>
        <begin position="50"/>
        <end position="60"/>
    </location>
</feature>
<dbReference type="Pfam" id="PF04194">
    <property type="entry name" value="PDCD2_C"/>
    <property type="match status" value="1"/>
</dbReference>
<comment type="caution">
    <text evidence="9">The sequence shown here is derived from an EMBL/GenBank/DDBJ whole genome shotgun (WGS) entry which is preliminary data.</text>
</comment>
<feature type="region of interest" description="Disordered" evidence="6">
    <location>
        <begin position="1166"/>
        <end position="1186"/>
    </location>
</feature>
<keyword evidence="2 4" id="KW-0863">Zinc-finger</keyword>
<name>A0A4S4N0I4_9APHY</name>
<feature type="coiled-coil region" evidence="5">
    <location>
        <begin position="1196"/>
        <end position="1223"/>
    </location>
</feature>
<evidence type="ECO:0000259" key="7">
    <source>
        <dbReference type="PROSITE" id="PS50103"/>
    </source>
</evidence>
<feature type="domain" description="Smr" evidence="8">
    <location>
        <begin position="1037"/>
        <end position="1118"/>
    </location>
</feature>
<dbReference type="Gene3D" id="4.10.1000.10">
    <property type="entry name" value="Zinc finger, CCCH-type"/>
    <property type="match status" value="1"/>
</dbReference>
<dbReference type="GO" id="GO:0030490">
    <property type="term" value="P:maturation of SSU-rRNA"/>
    <property type="evidence" value="ECO:0007669"/>
    <property type="project" value="TreeGrafter"/>
</dbReference>
<dbReference type="GO" id="GO:0005737">
    <property type="term" value="C:cytoplasm"/>
    <property type="evidence" value="ECO:0007669"/>
    <property type="project" value="InterPro"/>
</dbReference>
<evidence type="ECO:0000256" key="6">
    <source>
        <dbReference type="SAM" id="MobiDB-lite"/>
    </source>
</evidence>
<feature type="domain" description="C3H1-type" evidence="7">
    <location>
        <begin position="747"/>
        <end position="774"/>
    </location>
</feature>
<keyword evidence="10" id="KW-1185">Reference proteome</keyword>
<evidence type="ECO:0000256" key="3">
    <source>
        <dbReference type="ARBA" id="ARBA00022833"/>
    </source>
</evidence>
<feature type="compositionally biased region" description="Low complexity" evidence="6">
    <location>
        <begin position="575"/>
        <end position="585"/>
    </location>
</feature>
<feature type="coiled-coil region" evidence="5">
    <location>
        <begin position="1367"/>
        <end position="1401"/>
    </location>
</feature>
<protein>
    <submittedName>
        <fullName evidence="9">Uncharacterized protein</fullName>
    </submittedName>
</protein>
<feature type="compositionally biased region" description="Low complexity" evidence="6">
    <location>
        <begin position="39"/>
        <end position="48"/>
    </location>
</feature>
<evidence type="ECO:0000256" key="2">
    <source>
        <dbReference type="ARBA" id="ARBA00022771"/>
    </source>
</evidence>
<feature type="domain" description="C3H1-type" evidence="7">
    <location>
        <begin position="723"/>
        <end position="746"/>
    </location>
</feature>
<feature type="compositionally biased region" description="Basic and acidic residues" evidence="6">
    <location>
        <begin position="1500"/>
        <end position="1511"/>
    </location>
</feature>
<keyword evidence="1 4" id="KW-0479">Metal-binding</keyword>
<dbReference type="InterPro" id="IPR007320">
    <property type="entry name" value="PDCD2_C"/>
</dbReference>
<evidence type="ECO:0000256" key="4">
    <source>
        <dbReference type="PROSITE-ProRule" id="PRU00723"/>
    </source>
</evidence>
<dbReference type="InterPro" id="IPR002625">
    <property type="entry name" value="Smr_dom"/>
</dbReference>
<dbReference type="Gene3D" id="3.30.1370.110">
    <property type="match status" value="1"/>
</dbReference>
<feature type="zinc finger region" description="C3H1-type" evidence="4">
    <location>
        <begin position="723"/>
        <end position="746"/>
    </location>
</feature>
<proteinExistence type="predicted"/>
<keyword evidence="3 4" id="KW-0862">Zinc</keyword>
<dbReference type="Pfam" id="PF18345">
    <property type="entry name" value="zf_CCCH_4"/>
    <property type="match status" value="1"/>
</dbReference>
<dbReference type="GO" id="GO:0008270">
    <property type="term" value="F:zinc ion binding"/>
    <property type="evidence" value="ECO:0007669"/>
    <property type="project" value="UniProtKB-KW"/>
</dbReference>
<dbReference type="EMBL" id="SGPM01000023">
    <property type="protein sequence ID" value="THH32374.1"/>
    <property type="molecule type" value="Genomic_DNA"/>
</dbReference>
<gene>
    <name evidence="9" type="ORF">EUX98_g1823</name>
</gene>
<feature type="compositionally biased region" description="Polar residues" evidence="6">
    <location>
        <begin position="1459"/>
        <end position="1476"/>
    </location>
</feature>
<evidence type="ECO:0000259" key="8">
    <source>
        <dbReference type="PROSITE" id="PS50828"/>
    </source>
</evidence>
<evidence type="ECO:0000256" key="5">
    <source>
        <dbReference type="SAM" id="Coils"/>
    </source>
</evidence>
<feature type="region of interest" description="Disordered" evidence="6">
    <location>
        <begin position="1493"/>
        <end position="1536"/>
    </location>
</feature>
<feature type="compositionally biased region" description="Basic and acidic residues" evidence="6">
    <location>
        <begin position="24"/>
        <end position="38"/>
    </location>
</feature>
<feature type="compositionally biased region" description="Polar residues" evidence="6">
    <location>
        <begin position="2048"/>
        <end position="2077"/>
    </location>
</feature>
<keyword evidence="5" id="KW-0175">Coiled coil</keyword>
<feature type="region of interest" description="Disordered" evidence="6">
    <location>
        <begin position="525"/>
        <end position="615"/>
    </location>
</feature>
<feature type="region of interest" description="Disordered" evidence="6">
    <location>
        <begin position="24"/>
        <end position="60"/>
    </location>
</feature>
<dbReference type="PANTHER" id="PTHR47524">
    <property type="entry name" value="20S RRNA ACCUMULATION PROTEIN 4"/>
    <property type="match status" value="1"/>
</dbReference>
<feature type="compositionally biased region" description="Polar residues" evidence="6">
    <location>
        <begin position="594"/>
        <end position="613"/>
    </location>
</feature>
<dbReference type="SUPFAM" id="SSF90229">
    <property type="entry name" value="CCCH zinc finger"/>
    <property type="match status" value="1"/>
</dbReference>
<dbReference type="Pfam" id="PF08590">
    <property type="entry name" value="DUF1771"/>
    <property type="match status" value="1"/>
</dbReference>
<dbReference type="Proteomes" id="UP000308730">
    <property type="component" value="Unassembled WGS sequence"/>
</dbReference>
<feature type="region of interest" description="Disordered" evidence="6">
    <location>
        <begin position="374"/>
        <end position="406"/>
    </location>
</feature>
<dbReference type="PROSITE" id="PS50828">
    <property type="entry name" value="SMR"/>
    <property type="match status" value="1"/>
</dbReference>
<sequence>MKAGSVRVWRGLKLNEKYAAKLEARRARQKQKEEEKAKALAAEQARAATSKVNPFSLKASSNAPVNSFGLGAQIFGAAPASPDKAVNNTPDPAGSRSPQSDDEGESSDEDGELLTAMASTILEDSPWKSAPAYSPLYLSTAAEYLPPPPKSRTSPEEAILEEAAEGKNKDGGWKMEGYENSMDLDHVFERFTKRVGYLGEQCIRYELGGVPLPYAGDKVFDQLFPVPSSPYIAVTKGAFTAGNAKRTYSPASIPPCPICKSKRVFECQLMPNLINVLETGATNKTDDEPQTDEERRKEIELTLKKGLRGMQWGTSLVARVAALLDSEHEDELKSLLRSSFGSAIDNDELSQHVLDLMHRHRDDMDGLPFLYLTPNRRPISRPSSRASSHSVRYRPDTPTNSAPSSPLAILLRRPHTPLTSPLGNVQASSYMTAFNESPSSSPIFTHAQFTASLPASPMSSPRILNAKASEFRPIPRPLSAASSNPASLASLRADTPSPDMWAHNPQRPTSKLAIAAPLLPDTLLTNRSLTPSSSLRSSLRPDEDDEEDPFDPFNQKALPRSFHPLGSSDADTQWSNSPISNSSLSADDHRFHYSGTSDFSQSLGTQSQTPSTDNEVDSEVAVMLTDGMTPFDVLSSVFGATLASSELEDALAQNGYDFERAMNWLVDRASANQAAKPAMRMQPMAMGNRVMMIPRDGAMRGGRGFNNFPGNRGMRYTNGRPVSGGNRVCRYFLAGECLRADCRFSHDLERALCRFWLRGTCAKGDACEFLHHLPKDIDISHLTSAMNRADINGGAADRDAPVDEFPALGYNAPNGTHGRRDSHSEPMHADPSRTRFAAAVKRPAPYVHTPQSPPPVGARDPAVIAARREAMGSSAAPLHHSVAIIAPKPSPRVKLRPPTLLPTLPTGDAVNNLYMTYRSRALQLGAARNACLSRAADAWRRGDGAAAKRFSREGHDLNAKMSAEMNEAAGKLVRERAKVAEQAVRNRDSSWSDDYGDRAARGKICGSGLGVCLGIASPSIAGEGQKSTPEERTESMLDLHGLHSTEATEVLEEFLLALEREHFYGIAYLVVGEEKHTGTQDPARGASRARLATGVREWLHHWGYPWLERDGVICVDPLTHSTPYTFYFSIMSLHDIAEDEHYDVASESKRPHSIDLTLELERQLDNESLPPNSPAPHLRSQSRPQSLDPHVLASIVTQLRLNVEEVTKERDELAHLYAEAQASQSEMKAALDAVSERCLALESQLAIAIEKQQEDADAVTMLRGKLEDSRRALMRLQTESRRMSQVSNLTIDSNRASHAAFSGLPSGKRASFTPLTGSPAHRRIASVSDSGIAMNSPDFMNGPSSPPPNRRVSSFFGRGTLPLDLPAAADLSEVEEMRKELQAIKEQLEETRHDLTESQEAREASDTCVNALRTFISEHSIGLGPVPSPKGAGASVAPDSASKWSFKLWKTESAPPAPTSAQVSSPAPSITGPTSAAPSRFGSFFSSSRGSVSSTTSSFRLEHPPPQHKQQEPICNGSDTSSLDDVTTEPVSPASEAARPNVMVRGNEEMSERLVHSVVPQEDGKVVAPSISDDYMPIVRCVKKGCAAICPDGSLTTGKGNRFVLANTEVLHDKITLLAGRVRELEDALQEAHADRSKDTHPLLAPELLQIKRPLERESSDPPKEVEVDPAEAIDNFYLVRVRSISESGHTNFFGTTANAWYLLQNQEGDRDSGRWNLAPDETFKRRSLLWELFTYDAWQCLTFGRPPSFFMPYIDCQMAHETTKTEQGETEMSFHAWKHRFSSRCLSVVQEVAFGARPASYKAIQDLDKKVRSFYTPPSLCVPGFGGAKMPDIGAPPPSVELTMQRYTAFSIREITIFYLHRGFFAKAIEDHPEDPLGSKYAPSFLAAYNSACSFAGLIRSLYSQYPGLTERLWFLFTHVFSCAIVLGSIPTRCPTMALARSALSHLDSACGLFEDASRNARAAKVLPVLRKLKARAMLAMADQQTRLSPVNRLSPEGSGGKEDEEFAALGGGTRLVARKSPSVPSSPQGVVPPVETPLMHHAPMVPSSSHESPPQNGGDNGHSQHSQSPPTSWTGYPQHHQSQQPQPQQQQQQPAELYEFSGYHNMVPEIPEQWHDTPGYAHAMDPTAMIMDTMPVHYGMYGHQVPMGGHGYAPVQSPVDSPVHMRGNHADPDASWRNLFAQFNQA</sequence>
<dbReference type="InterPro" id="IPR036063">
    <property type="entry name" value="Smr_dom_sf"/>
</dbReference>
<feature type="region of interest" description="Disordered" evidence="6">
    <location>
        <begin position="2018"/>
        <end position="2096"/>
    </location>
</feature>
<feature type="region of interest" description="Disordered" evidence="6">
    <location>
        <begin position="1452"/>
        <end position="1476"/>
    </location>
</feature>
<dbReference type="InterPro" id="IPR000571">
    <property type="entry name" value="Znf_CCCH"/>
</dbReference>
<dbReference type="OrthoDB" id="3247158at2759"/>
<feature type="compositionally biased region" description="Acidic residues" evidence="6">
    <location>
        <begin position="100"/>
        <end position="110"/>
    </location>
</feature>
<dbReference type="CDD" id="cd12148">
    <property type="entry name" value="fungal_TF_MHR"/>
    <property type="match status" value="1"/>
</dbReference>
<dbReference type="InterPro" id="IPR036855">
    <property type="entry name" value="Znf_CCCH_sf"/>
</dbReference>
<evidence type="ECO:0000313" key="10">
    <source>
        <dbReference type="Proteomes" id="UP000308730"/>
    </source>
</evidence>
<feature type="compositionally biased region" description="Low complexity" evidence="6">
    <location>
        <begin position="525"/>
        <end position="538"/>
    </location>
</feature>